<name>A0ABN3TBQ3_9ACTN</name>
<dbReference type="Proteomes" id="UP001499989">
    <property type="component" value="Unassembled WGS sequence"/>
</dbReference>
<accession>A0ABN3TBQ3</accession>
<dbReference type="EMBL" id="BAAASK010000027">
    <property type="protein sequence ID" value="GAA2698629.1"/>
    <property type="molecule type" value="Genomic_DNA"/>
</dbReference>
<organism evidence="1 2">
    <name type="scientific">Streptomyces violaceolatus</name>
    <dbReference type="NCBI Taxonomy" id="67378"/>
    <lineage>
        <taxon>Bacteria</taxon>
        <taxon>Bacillati</taxon>
        <taxon>Actinomycetota</taxon>
        <taxon>Actinomycetes</taxon>
        <taxon>Kitasatosporales</taxon>
        <taxon>Streptomycetaceae</taxon>
        <taxon>Streptomyces</taxon>
        <taxon>Streptomyces violaceoruber group</taxon>
    </lineage>
</organism>
<sequence length="89" mass="8740">MLPSDDAAVVDAVAVGASEPGRSSSFGAWPAAGVVVSASDATPGAGDPPVPVAGEVLRVAVAPHHRWGPGGLGRVLGLLFVHKTLSPVP</sequence>
<evidence type="ECO:0000313" key="1">
    <source>
        <dbReference type="EMBL" id="GAA2698629.1"/>
    </source>
</evidence>
<evidence type="ECO:0000313" key="2">
    <source>
        <dbReference type="Proteomes" id="UP001499989"/>
    </source>
</evidence>
<gene>
    <name evidence="1" type="ORF">GCM10010310_64520</name>
</gene>
<comment type="caution">
    <text evidence="1">The sequence shown here is derived from an EMBL/GenBank/DDBJ whole genome shotgun (WGS) entry which is preliminary data.</text>
</comment>
<proteinExistence type="predicted"/>
<protein>
    <submittedName>
        <fullName evidence="1">Uncharacterized protein</fullName>
    </submittedName>
</protein>
<reference evidence="1 2" key="1">
    <citation type="journal article" date="2019" name="Int. J. Syst. Evol. Microbiol.">
        <title>The Global Catalogue of Microorganisms (GCM) 10K type strain sequencing project: providing services to taxonomists for standard genome sequencing and annotation.</title>
        <authorList>
            <consortium name="The Broad Institute Genomics Platform"/>
            <consortium name="The Broad Institute Genome Sequencing Center for Infectious Disease"/>
            <person name="Wu L."/>
            <person name="Ma J."/>
        </authorList>
    </citation>
    <scope>NUCLEOTIDE SEQUENCE [LARGE SCALE GENOMIC DNA]</scope>
    <source>
        <strain evidence="1 2">JCM 4531</strain>
    </source>
</reference>
<keyword evidence="2" id="KW-1185">Reference proteome</keyword>